<dbReference type="InterPro" id="IPR012296">
    <property type="entry name" value="Nuclease_put_TT1808"/>
</dbReference>
<comment type="caution">
    <text evidence="2">The sequence shown here is derived from an EMBL/GenBank/DDBJ whole genome shotgun (WGS) entry which is preliminary data.</text>
</comment>
<keyword evidence="2" id="KW-0255">Endonuclease</keyword>
<gene>
    <name evidence="2" type="ORF">P2L57_24360</name>
</gene>
<proteinExistence type="predicted"/>
<dbReference type="Proteomes" id="UP001220022">
    <property type="component" value="Unassembled WGS sequence"/>
</dbReference>
<feature type="domain" description="Putative restriction endonuclease" evidence="1">
    <location>
        <begin position="35"/>
        <end position="191"/>
    </location>
</feature>
<keyword evidence="2" id="KW-0540">Nuclease</keyword>
<evidence type="ECO:0000259" key="1">
    <source>
        <dbReference type="Pfam" id="PF05685"/>
    </source>
</evidence>
<dbReference type="SUPFAM" id="SSF52980">
    <property type="entry name" value="Restriction endonuclease-like"/>
    <property type="match status" value="1"/>
</dbReference>
<keyword evidence="3" id="KW-1185">Reference proteome</keyword>
<accession>A0ABT5Z4I6</accession>
<dbReference type="InterPro" id="IPR011335">
    <property type="entry name" value="Restrct_endonuc-II-like"/>
</dbReference>
<evidence type="ECO:0000313" key="3">
    <source>
        <dbReference type="Proteomes" id="UP001220022"/>
    </source>
</evidence>
<dbReference type="EMBL" id="JARHTQ010000017">
    <property type="protein sequence ID" value="MDF2258743.1"/>
    <property type="molecule type" value="Genomic_DNA"/>
</dbReference>
<dbReference type="PANTHER" id="PTHR35400">
    <property type="entry name" value="SLR1083 PROTEIN"/>
    <property type="match status" value="1"/>
</dbReference>
<sequence>MTIEEVRVVAMPAIERPGPGEDELLAAFFNVDLSLPEGYRAELIEGEIVVSPPPDGDHEDAIGRLLRQVARQSTAELYGVGTKGIVTPLGHFIPDATIGPVGLFRGMESWSEPDGIVMTVEVTSTHPNRDRDQKRRGYAAAGIPFYLLVDRSKGEVTLFSDPGDGDYRQDARVPFGKPLDLPTPFGFTLDTSIFT</sequence>
<dbReference type="CDD" id="cd06260">
    <property type="entry name" value="DUF820-like"/>
    <property type="match status" value="1"/>
</dbReference>
<dbReference type="PANTHER" id="PTHR35400:SF3">
    <property type="entry name" value="SLL1072 PROTEIN"/>
    <property type="match status" value="1"/>
</dbReference>
<evidence type="ECO:0000313" key="2">
    <source>
        <dbReference type="EMBL" id="MDF2258743.1"/>
    </source>
</evidence>
<reference evidence="2 3" key="1">
    <citation type="submission" date="2023-03" db="EMBL/GenBank/DDBJ databases">
        <title>Draft genome sequence of type strain Streptomyces ferralitis JCM 14344.</title>
        <authorList>
            <person name="Klaysubun C."/>
            <person name="Duangmal K."/>
        </authorList>
    </citation>
    <scope>NUCLEOTIDE SEQUENCE [LARGE SCALE GENOMIC DNA]</scope>
    <source>
        <strain evidence="2 3">JCM 14344</strain>
    </source>
</reference>
<dbReference type="InterPro" id="IPR008538">
    <property type="entry name" value="Uma2"/>
</dbReference>
<keyword evidence="2" id="KW-0378">Hydrolase</keyword>
<dbReference type="Pfam" id="PF05685">
    <property type="entry name" value="Uma2"/>
    <property type="match status" value="1"/>
</dbReference>
<dbReference type="GO" id="GO:0004519">
    <property type="term" value="F:endonuclease activity"/>
    <property type="evidence" value="ECO:0007669"/>
    <property type="project" value="UniProtKB-KW"/>
</dbReference>
<protein>
    <submittedName>
        <fullName evidence="2">Uma2 family endonuclease</fullName>
    </submittedName>
</protein>
<name>A0ABT5Z4I6_9ACTN</name>
<dbReference type="Gene3D" id="3.90.1570.10">
    <property type="entry name" value="tt1808, chain A"/>
    <property type="match status" value="1"/>
</dbReference>
<organism evidence="2 3">
    <name type="scientific">Streptantibioticus ferralitis</name>
    <dbReference type="NCBI Taxonomy" id="236510"/>
    <lineage>
        <taxon>Bacteria</taxon>
        <taxon>Bacillati</taxon>
        <taxon>Actinomycetota</taxon>
        <taxon>Actinomycetes</taxon>
        <taxon>Kitasatosporales</taxon>
        <taxon>Streptomycetaceae</taxon>
        <taxon>Streptantibioticus</taxon>
    </lineage>
</organism>